<comment type="caution">
    <text evidence="1">The sequence shown here is derived from an EMBL/GenBank/DDBJ whole genome shotgun (WGS) entry which is preliminary data.</text>
</comment>
<dbReference type="Proteomes" id="UP000433532">
    <property type="component" value="Unassembled WGS sequence"/>
</dbReference>
<evidence type="ECO:0000313" key="1">
    <source>
        <dbReference type="EMBL" id="MUI37967.1"/>
    </source>
</evidence>
<reference evidence="1 2" key="1">
    <citation type="submission" date="2019-11" db="EMBL/GenBank/DDBJ databases">
        <title>Genomes of ocular Pseudomonas aeruginosa isolates.</title>
        <authorList>
            <person name="Khan M."/>
            <person name="Rice S.A."/>
            <person name="Willcox M.D.P."/>
            <person name="Stapleton F."/>
        </authorList>
    </citation>
    <scope>NUCLEOTIDE SEQUENCE [LARGE SCALE GENOMIC DNA]</scope>
    <source>
        <strain evidence="1 2">PA221</strain>
    </source>
</reference>
<dbReference type="RefSeq" id="WP_071534345.1">
    <property type="nucleotide sequence ID" value="NZ_CAADOS010000805.1"/>
</dbReference>
<dbReference type="SUPFAM" id="SSF46955">
    <property type="entry name" value="Putative DNA-binding domain"/>
    <property type="match status" value="1"/>
</dbReference>
<protein>
    <submittedName>
        <fullName evidence="1">AlpA family phage regulatory protein</fullName>
    </submittedName>
</protein>
<dbReference type="InterPro" id="IPR009061">
    <property type="entry name" value="DNA-bd_dom_put_sf"/>
</dbReference>
<evidence type="ECO:0000313" key="2">
    <source>
        <dbReference type="Proteomes" id="UP000433532"/>
    </source>
</evidence>
<sequence length="68" mass="7845">MAVEIERYLREAQVLEFTTLSHATLWREVKAGRFPKPVRLSPGRVGWKASEIARWMSDPEGYKQLEAA</sequence>
<name>A0A844NQJ0_PSEAI</name>
<dbReference type="PANTHER" id="PTHR36154">
    <property type="entry name" value="DNA-BINDING TRANSCRIPTIONAL ACTIVATOR ALPA"/>
    <property type="match status" value="1"/>
</dbReference>
<dbReference type="AlphaFoldDB" id="A0A844NQJ0"/>
<dbReference type="InterPro" id="IPR010260">
    <property type="entry name" value="AlpA"/>
</dbReference>
<dbReference type="Gene3D" id="1.10.238.160">
    <property type="match status" value="1"/>
</dbReference>
<dbReference type="InterPro" id="IPR052931">
    <property type="entry name" value="Prophage_regulatory_activator"/>
</dbReference>
<dbReference type="EMBL" id="WOAD01000024">
    <property type="protein sequence ID" value="MUI37967.1"/>
    <property type="molecule type" value="Genomic_DNA"/>
</dbReference>
<organism evidence="1 2">
    <name type="scientific">Pseudomonas aeruginosa</name>
    <dbReference type="NCBI Taxonomy" id="287"/>
    <lineage>
        <taxon>Bacteria</taxon>
        <taxon>Pseudomonadati</taxon>
        <taxon>Pseudomonadota</taxon>
        <taxon>Gammaproteobacteria</taxon>
        <taxon>Pseudomonadales</taxon>
        <taxon>Pseudomonadaceae</taxon>
        <taxon>Pseudomonas</taxon>
    </lineage>
</organism>
<gene>
    <name evidence="1" type="ORF">GNQ48_23470</name>
</gene>
<dbReference type="Pfam" id="PF05930">
    <property type="entry name" value="Phage_AlpA"/>
    <property type="match status" value="1"/>
</dbReference>
<proteinExistence type="predicted"/>
<accession>A0A844NQJ0</accession>
<dbReference type="PANTHER" id="PTHR36154:SF1">
    <property type="entry name" value="DNA-BINDING TRANSCRIPTIONAL ACTIVATOR ALPA"/>
    <property type="match status" value="1"/>
</dbReference>